<evidence type="ECO:0000313" key="1">
    <source>
        <dbReference type="EnsemblMetazoa" id="PPA43571.1"/>
    </source>
</evidence>
<dbReference type="Proteomes" id="UP000005239">
    <property type="component" value="Unassembled WGS sequence"/>
</dbReference>
<reference evidence="1" key="2">
    <citation type="submission" date="2022-06" db="UniProtKB">
        <authorList>
            <consortium name="EnsemblMetazoa"/>
        </authorList>
    </citation>
    <scope>IDENTIFICATION</scope>
    <source>
        <strain evidence="1">PS312</strain>
    </source>
</reference>
<sequence>MYVQPAYVMQFTDNYELVIDTCSIIALIPNVIMPSAANPPNIINDGTPTRDKGIGAAAQKPTNSTGNIYKLNGIALRL</sequence>
<accession>A0A8R1V1N6</accession>
<name>A0A2A6C6W0_PRIPA</name>
<organism evidence="1 2">
    <name type="scientific">Pristionchus pacificus</name>
    <name type="common">Parasitic nematode worm</name>
    <dbReference type="NCBI Taxonomy" id="54126"/>
    <lineage>
        <taxon>Eukaryota</taxon>
        <taxon>Metazoa</taxon>
        <taxon>Ecdysozoa</taxon>
        <taxon>Nematoda</taxon>
        <taxon>Chromadorea</taxon>
        <taxon>Rhabditida</taxon>
        <taxon>Rhabditina</taxon>
        <taxon>Diplogasteromorpha</taxon>
        <taxon>Diplogasteroidea</taxon>
        <taxon>Neodiplogasteridae</taxon>
        <taxon>Pristionchus</taxon>
    </lineage>
</organism>
<evidence type="ECO:0000313" key="2">
    <source>
        <dbReference type="Proteomes" id="UP000005239"/>
    </source>
</evidence>
<dbReference type="AlphaFoldDB" id="A0A2A6C6W0"/>
<protein>
    <submittedName>
        <fullName evidence="1">Uncharacterized protein</fullName>
    </submittedName>
</protein>
<gene>
    <name evidence="1" type="primary">WBGene00281940</name>
</gene>
<dbReference type="EnsemblMetazoa" id="PPA43571.1">
    <property type="protein sequence ID" value="PPA43571.1"/>
    <property type="gene ID" value="WBGene00281940"/>
</dbReference>
<keyword evidence="2" id="KW-1185">Reference proteome</keyword>
<accession>A0A2A6C6W0</accession>
<proteinExistence type="predicted"/>
<reference evidence="2" key="1">
    <citation type="journal article" date="2008" name="Nat. Genet.">
        <title>The Pristionchus pacificus genome provides a unique perspective on nematode lifestyle and parasitism.</title>
        <authorList>
            <person name="Dieterich C."/>
            <person name="Clifton S.W."/>
            <person name="Schuster L.N."/>
            <person name="Chinwalla A."/>
            <person name="Delehaunty K."/>
            <person name="Dinkelacker I."/>
            <person name="Fulton L."/>
            <person name="Fulton R."/>
            <person name="Godfrey J."/>
            <person name="Minx P."/>
            <person name="Mitreva M."/>
            <person name="Roeseler W."/>
            <person name="Tian H."/>
            <person name="Witte H."/>
            <person name="Yang S.P."/>
            <person name="Wilson R.K."/>
            <person name="Sommer R.J."/>
        </authorList>
    </citation>
    <scope>NUCLEOTIDE SEQUENCE [LARGE SCALE GENOMIC DNA]</scope>
    <source>
        <strain evidence="2">PS312</strain>
    </source>
</reference>